<comment type="caution">
    <text evidence="2">The sequence shown here is derived from an EMBL/GenBank/DDBJ whole genome shotgun (WGS) entry which is preliminary data.</text>
</comment>
<dbReference type="EMBL" id="JARGEI010000031">
    <property type="protein sequence ID" value="KAJ8704629.1"/>
    <property type="molecule type" value="Genomic_DNA"/>
</dbReference>
<gene>
    <name evidence="2" type="ORF">PYW07_011817</name>
</gene>
<feature type="chain" id="PRO_5042151362" evidence="1">
    <location>
        <begin position="22"/>
        <end position="122"/>
    </location>
</feature>
<dbReference type="Proteomes" id="UP001231518">
    <property type="component" value="Chromosome 29"/>
</dbReference>
<proteinExistence type="predicted"/>
<keyword evidence="1" id="KW-0732">Signal</keyword>
<evidence type="ECO:0000256" key="1">
    <source>
        <dbReference type="SAM" id="SignalP"/>
    </source>
</evidence>
<reference evidence="2" key="1">
    <citation type="submission" date="2023-03" db="EMBL/GenBank/DDBJ databases">
        <title>Chromosome-level genomes of two armyworms, Mythimna separata and Mythimna loreyi, provide insights into the biosynthesis and reception of sex pheromones.</title>
        <authorList>
            <person name="Zhao H."/>
        </authorList>
    </citation>
    <scope>NUCLEOTIDE SEQUENCE</scope>
    <source>
        <strain evidence="2">BeijingLab</strain>
        <tissue evidence="2">Pupa</tissue>
    </source>
</reference>
<keyword evidence="3" id="KW-1185">Reference proteome</keyword>
<name>A0AAD7Y748_MYTSE</name>
<sequence>MRFVIALCLFAIVMYIHTAEATYRKPPFNGSIFGKRGVVEYDTTGKALSALCEIAAETCQAWYQALENNYKKTFRLREKLTSKSEVHFEHLPKKPRSETLKKTEELLLINKIQENQPYLYMA</sequence>
<organism evidence="2 3">
    <name type="scientific">Mythimna separata</name>
    <name type="common">Oriental armyworm</name>
    <name type="synonym">Pseudaletia separata</name>
    <dbReference type="NCBI Taxonomy" id="271217"/>
    <lineage>
        <taxon>Eukaryota</taxon>
        <taxon>Metazoa</taxon>
        <taxon>Ecdysozoa</taxon>
        <taxon>Arthropoda</taxon>
        <taxon>Hexapoda</taxon>
        <taxon>Insecta</taxon>
        <taxon>Pterygota</taxon>
        <taxon>Neoptera</taxon>
        <taxon>Endopterygota</taxon>
        <taxon>Lepidoptera</taxon>
        <taxon>Glossata</taxon>
        <taxon>Ditrysia</taxon>
        <taxon>Noctuoidea</taxon>
        <taxon>Noctuidae</taxon>
        <taxon>Noctuinae</taxon>
        <taxon>Hadenini</taxon>
        <taxon>Mythimna</taxon>
    </lineage>
</organism>
<accession>A0AAD7Y748</accession>
<protein>
    <submittedName>
        <fullName evidence="2">Uncharacterized protein</fullName>
    </submittedName>
</protein>
<dbReference type="AlphaFoldDB" id="A0AAD7Y748"/>
<evidence type="ECO:0000313" key="2">
    <source>
        <dbReference type="EMBL" id="KAJ8704629.1"/>
    </source>
</evidence>
<evidence type="ECO:0000313" key="3">
    <source>
        <dbReference type="Proteomes" id="UP001231518"/>
    </source>
</evidence>
<feature type="signal peptide" evidence="1">
    <location>
        <begin position="1"/>
        <end position="21"/>
    </location>
</feature>